<dbReference type="InterPro" id="IPR014729">
    <property type="entry name" value="Rossmann-like_a/b/a_fold"/>
</dbReference>
<name>A0A7D5GBR5_9EURY</name>
<dbReference type="OrthoDB" id="105697at2157"/>
<dbReference type="KEGG" id="halg:HUG10_09170"/>
<dbReference type="EMBL" id="CP058529">
    <property type="protein sequence ID" value="QLG27712.1"/>
    <property type="molecule type" value="Genomic_DNA"/>
</dbReference>
<gene>
    <name evidence="3" type="ORF">HUG10_09170</name>
</gene>
<dbReference type="InterPro" id="IPR006016">
    <property type="entry name" value="UspA"/>
</dbReference>
<dbReference type="InterPro" id="IPR006015">
    <property type="entry name" value="Universal_stress_UspA"/>
</dbReference>
<evidence type="ECO:0000313" key="4">
    <source>
        <dbReference type="Proteomes" id="UP000509750"/>
    </source>
</evidence>
<dbReference type="SUPFAM" id="SSF52402">
    <property type="entry name" value="Adenine nucleotide alpha hydrolases-like"/>
    <property type="match status" value="1"/>
</dbReference>
<dbReference type="AlphaFoldDB" id="A0A7D5GBR5"/>
<proteinExistence type="inferred from homology"/>
<keyword evidence="4" id="KW-1185">Reference proteome</keyword>
<dbReference type="PANTHER" id="PTHR46268">
    <property type="entry name" value="STRESS RESPONSE PROTEIN NHAX"/>
    <property type="match status" value="1"/>
</dbReference>
<dbReference type="Proteomes" id="UP000509750">
    <property type="component" value="Chromosome"/>
</dbReference>
<dbReference type="Pfam" id="PF00582">
    <property type="entry name" value="Usp"/>
    <property type="match status" value="1"/>
</dbReference>
<dbReference type="CDD" id="cd00293">
    <property type="entry name" value="USP-like"/>
    <property type="match status" value="1"/>
</dbReference>
<comment type="similarity">
    <text evidence="1">Belongs to the universal stress protein A family.</text>
</comment>
<sequence length="144" mass="15986">MEQHILVPVDISSSSESAFEYVLEEIPGPKITLLHVLNPVTIFNYPTAEGFDYGKAQQNEQERREDVKGIFERYRTKEPARDRQIETVIEAGVPAEKILAYAERGDVDHIVMGSRGRDGLEGKLLGSVARGVLKRAAVPVTIVP</sequence>
<evidence type="ECO:0000313" key="3">
    <source>
        <dbReference type="EMBL" id="QLG27712.1"/>
    </source>
</evidence>
<dbReference type="GeneID" id="56029001"/>
<dbReference type="PRINTS" id="PR01438">
    <property type="entry name" value="UNVRSLSTRESS"/>
</dbReference>
<organism evidence="3 4">
    <name type="scientific">Halorarum halophilum</name>
    <dbReference type="NCBI Taxonomy" id="2743090"/>
    <lineage>
        <taxon>Archaea</taxon>
        <taxon>Methanobacteriati</taxon>
        <taxon>Methanobacteriota</taxon>
        <taxon>Stenosarchaea group</taxon>
        <taxon>Halobacteria</taxon>
        <taxon>Halobacteriales</taxon>
        <taxon>Haloferacaceae</taxon>
        <taxon>Halorarum</taxon>
    </lineage>
</organism>
<evidence type="ECO:0000259" key="2">
    <source>
        <dbReference type="Pfam" id="PF00582"/>
    </source>
</evidence>
<protein>
    <submittedName>
        <fullName evidence="3">Universal stress protein</fullName>
    </submittedName>
</protein>
<dbReference type="PANTHER" id="PTHR46268:SF6">
    <property type="entry name" value="UNIVERSAL STRESS PROTEIN UP12"/>
    <property type="match status" value="1"/>
</dbReference>
<dbReference type="RefSeq" id="WP_179169287.1">
    <property type="nucleotide sequence ID" value="NZ_CP058529.1"/>
</dbReference>
<feature type="domain" description="UspA" evidence="2">
    <location>
        <begin position="3"/>
        <end position="144"/>
    </location>
</feature>
<evidence type="ECO:0000256" key="1">
    <source>
        <dbReference type="ARBA" id="ARBA00008791"/>
    </source>
</evidence>
<reference evidence="3 4" key="1">
    <citation type="submission" date="2020-07" db="EMBL/GenBank/DDBJ databases">
        <title>Gai3-2, isolated from salt lake.</title>
        <authorList>
            <person name="Cui H."/>
            <person name="Shi X."/>
        </authorList>
    </citation>
    <scope>NUCLEOTIDE SEQUENCE [LARGE SCALE GENOMIC DNA]</scope>
    <source>
        <strain evidence="3 4">Gai3-2</strain>
    </source>
</reference>
<dbReference type="Gene3D" id="3.40.50.620">
    <property type="entry name" value="HUPs"/>
    <property type="match status" value="1"/>
</dbReference>
<accession>A0A7D5GBR5</accession>